<dbReference type="InterPro" id="IPR016157">
    <property type="entry name" value="Cullin_CS"/>
</dbReference>
<dbReference type="AlphaFoldDB" id="A0ABD2VHM5"/>
<keyword evidence="3" id="KW-0833">Ubl conjugation pathway</keyword>
<dbReference type="SUPFAM" id="SSF46785">
    <property type="entry name" value="Winged helix' DNA-binding domain"/>
    <property type="match status" value="1"/>
</dbReference>
<reference evidence="9 10" key="1">
    <citation type="submission" date="2024-05" db="EMBL/GenBank/DDBJ databases">
        <title>De novo assembly of an allotetraploid wild potato.</title>
        <authorList>
            <person name="Hosaka A.J."/>
        </authorList>
    </citation>
    <scope>NUCLEOTIDE SEQUENCE [LARGE SCALE GENOMIC DNA]</scope>
    <source>
        <tissue evidence="9">Young leaves</tissue>
    </source>
</reference>
<dbReference type="FunFam" id="1.20.1310.10:FF:000021">
    <property type="entry name" value="Cullin-1, putative"/>
    <property type="match status" value="1"/>
</dbReference>
<evidence type="ECO:0000256" key="3">
    <source>
        <dbReference type="ARBA" id="ARBA00022786"/>
    </source>
</evidence>
<dbReference type="FunFam" id="1.20.1310.10:FF:000025">
    <property type="entry name" value="Cullin-1, putative"/>
    <property type="match status" value="1"/>
</dbReference>
<evidence type="ECO:0000256" key="6">
    <source>
        <dbReference type="PROSITE-ProRule" id="PRU00330"/>
    </source>
</evidence>
<dbReference type="PROSITE" id="PS01256">
    <property type="entry name" value="CULLIN_1"/>
    <property type="match status" value="1"/>
</dbReference>
<dbReference type="InterPro" id="IPR019559">
    <property type="entry name" value="Cullin_neddylation_domain"/>
</dbReference>
<dbReference type="SMART" id="SM00182">
    <property type="entry name" value="CULLIN"/>
    <property type="match status" value="1"/>
</dbReference>
<dbReference type="Proteomes" id="UP001627284">
    <property type="component" value="Unassembled WGS sequence"/>
</dbReference>
<protein>
    <recommendedName>
        <fullName evidence="5">Cullin-1</fullName>
    </recommendedName>
</protein>
<evidence type="ECO:0000256" key="4">
    <source>
        <dbReference type="ARBA" id="ARBA00022843"/>
    </source>
</evidence>
<dbReference type="FunFam" id="1.20.1310.10:FF:000013">
    <property type="entry name" value="Cullin-1 like"/>
    <property type="match status" value="1"/>
</dbReference>
<evidence type="ECO:0000256" key="7">
    <source>
        <dbReference type="RuleBase" id="RU003829"/>
    </source>
</evidence>
<sequence length="742" mass="86780">MNQGSIIDLKHGWDFMRRGITKLKNILEGLPEPQFSPEDYIMLYTTIYNMCTQRPPHDYSQQLYDKYREPFEEYFTTTVLPSLREKHDEFMLRELVKRWSNHKVMVRWLSRFFHYLDRYFIARRSLPDLNKVGLTCFCDQVYQELNGKVRDAVISLIDQEREGEQIDRALLKNVLDIYVEIGMRLMDYYENGFEAAMLKDTMAYYSCKASNWILEDSCPNYMLKAEECLKREKDRVSHYLHSSSETKLLEKVQHELLSVYATQLLEKEHSGCHALLRDDKVEDLSRMYRLFSKIPRGLDHVANTFKQHVTAEGTALVKQAEDAASNKKAHKRDVVGLQEQVFVRKVIELHDKYLAYVNSCFQNHILFHKALKEAFELFCNKGVAGSSSTEILATFCDNILKRGGSEKLRDEAIEETLEKVVKLLAYISDKDLFAEFYRKKLARRLLFNKSANVEHERSIITKLKQQCGGQFTLKMEGMVTDLTLVRDNQARFEEYVSNNPIANPGIDLTVTVLNTGFWPSYKSFDLNLPTEMIRCVEVFKEFYQTETKHRKLTWIYSLGTCIIYGKFEPKSIELVVTTYQASALLLFNASDRLSYQEIMTQLNLSDDDVVRLLHSLSCAKYKILNKEPSTKTISPTDVFEFNSKFTDIMRRMKLPLAPVDEKKKVIENVDKDRRYAIDASIVRIMKSRKVLGYQQLVIECVKQLGRMFKPDVKAIKKRIEDLITRDYLERDKDKPNLFKYLA</sequence>
<dbReference type="InterPro" id="IPR016158">
    <property type="entry name" value="Cullin_homology"/>
</dbReference>
<dbReference type="InterPro" id="IPR045093">
    <property type="entry name" value="Cullin"/>
</dbReference>
<dbReference type="GO" id="GO:0009867">
    <property type="term" value="P:jasmonic acid mediated signaling pathway"/>
    <property type="evidence" value="ECO:0007669"/>
    <property type="project" value="UniProtKB-ARBA"/>
</dbReference>
<dbReference type="Gene3D" id="1.10.10.10">
    <property type="entry name" value="Winged helix-like DNA-binding domain superfamily/Winged helix DNA-binding domain"/>
    <property type="match status" value="1"/>
</dbReference>
<name>A0ABD2VHM5_9SOLN</name>
<comment type="caution">
    <text evidence="9">The sequence shown here is derived from an EMBL/GenBank/DDBJ whole genome shotgun (WGS) entry which is preliminary data.</text>
</comment>
<keyword evidence="2" id="KW-1017">Isopeptide bond</keyword>
<dbReference type="InterPro" id="IPR001373">
    <property type="entry name" value="Cullin_N"/>
</dbReference>
<dbReference type="Gene3D" id="3.30.230.130">
    <property type="entry name" value="Cullin, Chain C, Domain 2"/>
    <property type="match status" value="1"/>
</dbReference>
<organism evidence="9 10">
    <name type="scientific">Solanum stoloniferum</name>
    <dbReference type="NCBI Taxonomy" id="62892"/>
    <lineage>
        <taxon>Eukaryota</taxon>
        <taxon>Viridiplantae</taxon>
        <taxon>Streptophyta</taxon>
        <taxon>Embryophyta</taxon>
        <taxon>Tracheophyta</taxon>
        <taxon>Spermatophyta</taxon>
        <taxon>Magnoliopsida</taxon>
        <taxon>eudicotyledons</taxon>
        <taxon>Gunneridae</taxon>
        <taxon>Pentapetalae</taxon>
        <taxon>asterids</taxon>
        <taxon>lamiids</taxon>
        <taxon>Solanales</taxon>
        <taxon>Solanaceae</taxon>
        <taxon>Solanoideae</taxon>
        <taxon>Solaneae</taxon>
        <taxon>Solanum</taxon>
    </lineage>
</organism>
<dbReference type="Pfam" id="PF00888">
    <property type="entry name" value="Cullin"/>
    <property type="match status" value="1"/>
</dbReference>
<feature type="domain" description="Cullin family profile" evidence="8">
    <location>
        <begin position="387"/>
        <end position="617"/>
    </location>
</feature>
<dbReference type="Pfam" id="PF10557">
    <property type="entry name" value="Cullin_Nedd8"/>
    <property type="match status" value="1"/>
</dbReference>
<dbReference type="InterPro" id="IPR036317">
    <property type="entry name" value="Cullin_homology_sf"/>
</dbReference>
<evidence type="ECO:0000313" key="9">
    <source>
        <dbReference type="EMBL" id="KAL3380259.1"/>
    </source>
</evidence>
<dbReference type="FunFam" id="1.20.1310.10:FF:000020">
    <property type="entry name" value="Cullin-1, putative"/>
    <property type="match status" value="1"/>
</dbReference>
<dbReference type="SMART" id="SM00884">
    <property type="entry name" value="Cullin_Nedd8"/>
    <property type="match status" value="1"/>
</dbReference>
<gene>
    <name evidence="9" type="ORF">AABB24_000747</name>
</gene>
<evidence type="ECO:0000259" key="8">
    <source>
        <dbReference type="PROSITE" id="PS50069"/>
    </source>
</evidence>
<evidence type="ECO:0000313" key="10">
    <source>
        <dbReference type="Proteomes" id="UP001627284"/>
    </source>
</evidence>
<dbReference type="Gene3D" id="1.20.1310.10">
    <property type="entry name" value="Cullin Repeats"/>
    <property type="match status" value="4"/>
</dbReference>
<dbReference type="FunFam" id="3.30.230.130:FF:000005">
    <property type="entry name" value="Cullin-1 like"/>
    <property type="match status" value="1"/>
</dbReference>
<evidence type="ECO:0000256" key="1">
    <source>
        <dbReference type="ARBA" id="ARBA00006019"/>
    </source>
</evidence>
<keyword evidence="10" id="KW-1185">Reference proteome</keyword>
<accession>A0ABD2VHM5</accession>
<evidence type="ECO:0000256" key="2">
    <source>
        <dbReference type="ARBA" id="ARBA00022499"/>
    </source>
</evidence>
<dbReference type="SUPFAM" id="SSF75632">
    <property type="entry name" value="Cullin homology domain"/>
    <property type="match status" value="1"/>
</dbReference>
<keyword evidence="4" id="KW-0832">Ubl conjugation</keyword>
<dbReference type="Pfam" id="PF26557">
    <property type="entry name" value="Cullin_AB"/>
    <property type="match status" value="1"/>
</dbReference>
<evidence type="ECO:0000256" key="5">
    <source>
        <dbReference type="ARBA" id="ARBA00069612"/>
    </source>
</evidence>
<dbReference type="FunFam" id="1.10.10.10:FF:000503">
    <property type="entry name" value="Cullin-1"/>
    <property type="match status" value="1"/>
</dbReference>
<dbReference type="SUPFAM" id="SSF74788">
    <property type="entry name" value="Cullin repeat-like"/>
    <property type="match status" value="1"/>
</dbReference>
<dbReference type="PANTHER" id="PTHR11932">
    <property type="entry name" value="CULLIN"/>
    <property type="match status" value="1"/>
</dbReference>
<dbReference type="InterPro" id="IPR036390">
    <property type="entry name" value="WH_DNA-bd_sf"/>
</dbReference>
<comment type="similarity">
    <text evidence="1 6 7">Belongs to the cullin family.</text>
</comment>
<dbReference type="PROSITE" id="PS50069">
    <property type="entry name" value="CULLIN_2"/>
    <property type="match status" value="1"/>
</dbReference>
<dbReference type="EMBL" id="JBJKTR010000001">
    <property type="protein sequence ID" value="KAL3380259.1"/>
    <property type="molecule type" value="Genomic_DNA"/>
</dbReference>
<proteinExistence type="inferred from homology"/>
<dbReference type="InterPro" id="IPR016159">
    <property type="entry name" value="Cullin_repeat-like_dom_sf"/>
</dbReference>
<dbReference type="InterPro" id="IPR036388">
    <property type="entry name" value="WH-like_DNA-bd_sf"/>
</dbReference>
<dbReference type="InterPro" id="IPR059120">
    <property type="entry name" value="Cullin-like_AB"/>
</dbReference>